<dbReference type="EMBL" id="CP138581">
    <property type="protein sequence ID" value="WPG98736.1"/>
    <property type="molecule type" value="Genomic_DNA"/>
</dbReference>
<dbReference type="PANTHER" id="PTHR44029:SF1">
    <property type="entry name" value="DNAJ HOMOLOG SUBFAMILY C MEMBER 21"/>
    <property type="match status" value="1"/>
</dbReference>
<keyword evidence="9" id="KW-1185">Reference proteome</keyword>
<dbReference type="InterPro" id="IPR051964">
    <property type="entry name" value="Chaperone_stress_response"/>
</dbReference>
<dbReference type="InterPro" id="IPR036869">
    <property type="entry name" value="J_dom_sf"/>
</dbReference>
<dbReference type="SUPFAM" id="SSF46565">
    <property type="entry name" value="Chaperone J-domain"/>
    <property type="match status" value="1"/>
</dbReference>
<dbReference type="Pfam" id="PF21884">
    <property type="entry name" value="ZUO1-like_ZHD"/>
    <property type="match status" value="1"/>
</dbReference>
<evidence type="ECO:0000259" key="6">
    <source>
        <dbReference type="PROSITE" id="PS50076"/>
    </source>
</evidence>
<feature type="domain" description="C2H2-type" evidence="7">
    <location>
        <begin position="310"/>
        <end position="334"/>
    </location>
</feature>
<dbReference type="PROSITE" id="PS00028">
    <property type="entry name" value="ZINC_FINGER_C2H2_1"/>
    <property type="match status" value="2"/>
</dbReference>
<proteinExistence type="predicted"/>
<evidence type="ECO:0000256" key="3">
    <source>
        <dbReference type="ARBA" id="ARBA00022833"/>
    </source>
</evidence>
<name>A0AAQ3LZ63_9PEZI</name>
<feature type="region of interest" description="Disordered" evidence="5">
    <location>
        <begin position="383"/>
        <end position="501"/>
    </location>
</feature>
<evidence type="ECO:0008006" key="10">
    <source>
        <dbReference type="Google" id="ProtNLM"/>
    </source>
</evidence>
<evidence type="ECO:0000256" key="1">
    <source>
        <dbReference type="ARBA" id="ARBA00022723"/>
    </source>
</evidence>
<feature type="domain" description="J" evidence="6">
    <location>
        <begin position="19"/>
        <end position="85"/>
    </location>
</feature>
<dbReference type="PROSITE" id="PS00636">
    <property type="entry name" value="DNAJ_1"/>
    <property type="match status" value="1"/>
</dbReference>
<dbReference type="SMART" id="SM00355">
    <property type="entry name" value="ZnF_C2H2"/>
    <property type="match status" value="2"/>
</dbReference>
<dbReference type="InterPro" id="IPR022755">
    <property type="entry name" value="Znf_C2H2_jaz"/>
</dbReference>
<feature type="compositionally biased region" description="Basic and acidic residues" evidence="5">
    <location>
        <begin position="405"/>
        <end position="422"/>
    </location>
</feature>
<dbReference type="PRINTS" id="PR00625">
    <property type="entry name" value="JDOMAIN"/>
</dbReference>
<dbReference type="SMART" id="SM00271">
    <property type="entry name" value="DnaJ"/>
    <property type="match status" value="1"/>
</dbReference>
<dbReference type="Pfam" id="PF12171">
    <property type="entry name" value="zf-C2H2_jaz"/>
    <property type="match status" value="1"/>
</dbReference>
<organism evidence="8 9">
    <name type="scientific">Acrodontium crateriforme</name>
    <dbReference type="NCBI Taxonomy" id="150365"/>
    <lineage>
        <taxon>Eukaryota</taxon>
        <taxon>Fungi</taxon>
        <taxon>Dikarya</taxon>
        <taxon>Ascomycota</taxon>
        <taxon>Pezizomycotina</taxon>
        <taxon>Dothideomycetes</taxon>
        <taxon>Dothideomycetidae</taxon>
        <taxon>Mycosphaerellales</taxon>
        <taxon>Teratosphaeriaceae</taxon>
        <taxon>Acrodontium</taxon>
    </lineage>
</organism>
<keyword evidence="1" id="KW-0479">Metal-binding</keyword>
<dbReference type="AlphaFoldDB" id="A0AAQ3LZ63"/>
<reference evidence="8 9" key="1">
    <citation type="submission" date="2023-11" db="EMBL/GenBank/DDBJ databases">
        <title>An acidophilic fungus is an integral part of prey digestion in a carnivorous sundew plant.</title>
        <authorList>
            <person name="Tsai I.J."/>
        </authorList>
    </citation>
    <scope>NUCLEOTIDE SEQUENCE [LARGE SCALE GENOMIC DNA]</scope>
    <source>
        <strain evidence="8">169a</strain>
    </source>
</reference>
<dbReference type="Gene3D" id="3.30.160.60">
    <property type="entry name" value="Classic Zinc Finger"/>
    <property type="match status" value="1"/>
</dbReference>
<evidence type="ECO:0000256" key="4">
    <source>
        <dbReference type="PROSITE-ProRule" id="PRU00042"/>
    </source>
</evidence>
<dbReference type="InterPro" id="IPR013087">
    <property type="entry name" value="Znf_C2H2_type"/>
</dbReference>
<dbReference type="GO" id="GO:0008270">
    <property type="term" value="F:zinc ion binding"/>
    <property type="evidence" value="ECO:0007669"/>
    <property type="project" value="UniProtKB-KW"/>
</dbReference>
<protein>
    <recommendedName>
        <fullName evidence="10">DnaJ-domain-containing protein</fullName>
    </recommendedName>
</protein>
<dbReference type="InterPro" id="IPR001623">
    <property type="entry name" value="DnaJ_domain"/>
</dbReference>
<dbReference type="Gene3D" id="1.10.287.110">
    <property type="entry name" value="DnaJ domain"/>
    <property type="match status" value="1"/>
</dbReference>
<dbReference type="CDD" id="cd06257">
    <property type="entry name" value="DnaJ"/>
    <property type="match status" value="1"/>
</dbReference>
<dbReference type="PANTHER" id="PTHR44029">
    <property type="entry name" value="DNAJ HOMOLOG SUBFAMILY C MEMBER 21"/>
    <property type="match status" value="1"/>
</dbReference>
<evidence type="ECO:0000259" key="7">
    <source>
        <dbReference type="PROSITE" id="PS50157"/>
    </source>
</evidence>
<dbReference type="Pfam" id="PF00226">
    <property type="entry name" value="DnaJ"/>
    <property type="match status" value="1"/>
</dbReference>
<accession>A0AAQ3LZ63</accession>
<sequence>MGQSQSNGAQASDPEVKTSYYELLNVTRQSTDDEIKKAYRRKALELHPDRNFGNEEAATKTFAEIQAAYEVLSDPQERAWYDSHESAILRGDDVSDADGVPSYEDVRITTADDLARMLRKFNSNVEFTDAPSGFFGYVRETFEQLAKEEEIAANWDNIDVREYPTFGHKDDDYDDVVKRFYSSWASFSTVKSFSWKDKHRLSEAPDRWYRRRMEQENKRFRQEGIREFNDAVRSLVAFIRKRDPRYIPSTQSEAERQQILRDAAKAQAARARAENESKLQGSVPDWAQIHDSEVEDSEEEGEEEIQLQIYECVACDKEFKSEKQWLAHEKSKKHQKALYALQKQMRKENKHLDLSGTEPESGVITPMEADDFEEDEAFLDDVEVALADDEARKEGETLETEVLTEDQKSNGDESIEKVDFQEKSSAPVETPEAASDSEDDEYASPEAVQARLQRLKVDSPSTTAVDTDDTEDSPAPGKKMGAAAKKRAKRAAAAASANETAGAKHVCASCAAPFPSKTQLFQHIKDHGHAALKPAMAKEKKKGKR</sequence>
<dbReference type="PROSITE" id="PS50157">
    <property type="entry name" value="ZINC_FINGER_C2H2_2"/>
    <property type="match status" value="2"/>
</dbReference>
<evidence type="ECO:0000256" key="2">
    <source>
        <dbReference type="ARBA" id="ARBA00022771"/>
    </source>
</evidence>
<dbReference type="InterPro" id="IPR036236">
    <property type="entry name" value="Znf_C2H2_sf"/>
</dbReference>
<dbReference type="PROSITE" id="PS50076">
    <property type="entry name" value="DNAJ_2"/>
    <property type="match status" value="1"/>
</dbReference>
<dbReference type="InterPro" id="IPR054076">
    <property type="entry name" value="ZUO1-like_ZHD"/>
</dbReference>
<dbReference type="InterPro" id="IPR018253">
    <property type="entry name" value="DnaJ_domain_CS"/>
</dbReference>
<keyword evidence="2 4" id="KW-0863">Zinc-finger</keyword>
<evidence type="ECO:0000313" key="8">
    <source>
        <dbReference type="EMBL" id="WPG98736.1"/>
    </source>
</evidence>
<dbReference type="Proteomes" id="UP001303373">
    <property type="component" value="Chromosome 2"/>
</dbReference>
<dbReference type="GO" id="GO:0005737">
    <property type="term" value="C:cytoplasm"/>
    <property type="evidence" value="ECO:0007669"/>
    <property type="project" value="TreeGrafter"/>
</dbReference>
<gene>
    <name evidence="8" type="ORF">R9X50_00153000</name>
</gene>
<dbReference type="SUPFAM" id="SSF57667">
    <property type="entry name" value="beta-beta-alpha zinc fingers"/>
    <property type="match status" value="1"/>
</dbReference>
<feature type="compositionally biased region" description="Low complexity" evidence="5">
    <location>
        <begin position="491"/>
        <end position="501"/>
    </location>
</feature>
<keyword evidence="3" id="KW-0862">Zinc</keyword>
<evidence type="ECO:0000313" key="9">
    <source>
        <dbReference type="Proteomes" id="UP001303373"/>
    </source>
</evidence>
<feature type="domain" description="C2H2-type" evidence="7">
    <location>
        <begin position="505"/>
        <end position="534"/>
    </location>
</feature>
<evidence type="ECO:0000256" key="5">
    <source>
        <dbReference type="SAM" id="MobiDB-lite"/>
    </source>
</evidence>